<evidence type="ECO:0000256" key="3">
    <source>
        <dbReference type="ARBA" id="ARBA00023157"/>
    </source>
</evidence>
<evidence type="ECO:0000313" key="6">
    <source>
        <dbReference type="EMBL" id="MDY0882226.1"/>
    </source>
</evidence>
<keyword evidence="7" id="KW-1185">Reference proteome</keyword>
<reference evidence="6 7" key="1">
    <citation type="journal article" date="2016" name="Antonie Van Leeuwenhoek">
        <title>Dongia soli sp. nov., isolated from soil from Dokdo, Korea.</title>
        <authorList>
            <person name="Kim D.U."/>
            <person name="Lee H."/>
            <person name="Kim H."/>
            <person name="Kim S.G."/>
            <person name="Ka J.O."/>
        </authorList>
    </citation>
    <scope>NUCLEOTIDE SEQUENCE [LARGE SCALE GENOMIC DNA]</scope>
    <source>
        <strain evidence="6 7">D78</strain>
    </source>
</reference>
<dbReference type="InterPro" id="IPR016153">
    <property type="entry name" value="Heat_shock_Hsp33_N"/>
</dbReference>
<gene>
    <name evidence="6" type="ORF">SMD27_05185</name>
</gene>
<sequence length="313" mass="34491">MRTGLTTQNDADVIQPFQIEGLEVRGRLVRLSEVADEILSRHAYPEPVARLLAEMMALTAVLAAALKYDGIFTLQAKGDGPVRLMVVDLTSKGAMRGYAQFDAEAVAGLSPEQPLLPHLLGAGYLAFTVDQGDYTDRYQGIVELTGSSLADSVHHYFRQSEQLQAGFKLAAGKVDGKWRAGALMLQRLPVEGAGEIAADLAEDAWRRVVAMMASCTDTELIDLDLLVDRLLYSLFHEDGVRVFERQGVEAKCRCSRDRVDNVLRAMPADDLADMWVDGAITVTCEFCNTTYRFQPEDLAPKEATSTKDETRKD</sequence>
<name>A0ABU5E7F3_9PROT</name>
<dbReference type="InterPro" id="IPR000397">
    <property type="entry name" value="Heat_shock_Hsp33"/>
</dbReference>
<organism evidence="6 7">
    <name type="scientific">Dongia soli</name>
    <dbReference type="NCBI Taxonomy" id="600628"/>
    <lineage>
        <taxon>Bacteria</taxon>
        <taxon>Pseudomonadati</taxon>
        <taxon>Pseudomonadota</taxon>
        <taxon>Alphaproteobacteria</taxon>
        <taxon>Rhodospirillales</taxon>
        <taxon>Dongiaceae</taxon>
        <taxon>Dongia</taxon>
    </lineage>
</organism>
<proteinExistence type="predicted"/>
<protein>
    <submittedName>
        <fullName evidence="6">Hsp33 family molecular chaperone HslO</fullName>
    </submittedName>
</protein>
<dbReference type="SUPFAM" id="SSF64397">
    <property type="entry name" value="Hsp33 domain"/>
    <property type="match status" value="1"/>
</dbReference>
<dbReference type="CDD" id="cd00498">
    <property type="entry name" value="Hsp33"/>
    <property type="match status" value="1"/>
</dbReference>
<dbReference type="Proteomes" id="UP001279642">
    <property type="component" value="Unassembled WGS sequence"/>
</dbReference>
<evidence type="ECO:0000256" key="1">
    <source>
        <dbReference type="ARBA" id="ARBA00022490"/>
    </source>
</evidence>
<keyword evidence="2" id="KW-0862">Zinc</keyword>
<dbReference type="RefSeq" id="WP_320507252.1">
    <property type="nucleotide sequence ID" value="NZ_JAXCLW010000001.1"/>
</dbReference>
<dbReference type="PIRSF" id="PIRSF005261">
    <property type="entry name" value="Heat_shock_Hsp33"/>
    <property type="match status" value="1"/>
</dbReference>
<dbReference type="Pfam" id="PF01430">
    <property type="entry name" value="HSP33"/>
    <property type="match status" value="1"/>
</dbReference>
<keyword evidence="1" id="KW-0963">Cytoplasm</keyword>
<dbReference type="InterPro" id="IPR016154">
    <property type="entry name" value="Heat_shock_Hsp33_C"/>
</dbReference>
<evidence type="ECO:0000256" key="2">
    <source>
        <dbReference type="ARBA" id="ARBA00022833"/>
    </source>
</evidence>
<dbReference type="SUPFAM" id="SSF118352">
    <property type="entry name" value="HSP33 redox switch-like"/>
    <property type="match status" value="1"/>
</dbReference>
<dbReference type="EMBL" id="JAXCLW010000001">
    <property type="protein sequence ID" value="MDY0882226.1"/>
    <property type="molecule type" value="Genomic_DNA"/>
</dbReference>
<keyword evidence="5" id="KW-0676">Redox-active center</keyword>
<dbReference type="Gene3D" id="1.10.287.480">
    <property type="entry name" value="helix hairpin bin"/>
    <property type="match status" value="1"/>
</dbReference>
<dbReference type="PANTHER" id="PTHR30111:SF1">
    <property type="entry name" value="33 KDA CHAPERONIN"/>
    <property type="match status" value="1"/>
</dbReference>
<dbReference type="Gene3D" id="3.55.30.10">
    <property type="entry name" value="Hsp33 domain"/>
    <property type="match status" value="1"/>
</dbReference>
<keyword evidence="3" id="KW-1015">Disulfide bond</keyword>
<dbReference type="InterPro" id="IPR023212">
    <property type="entry name" value="Hsp33_helix_hairpin_bin_dom_sf"/>
</dbReference>
<dbReference type="Gene3D" id="3.90.1280.10">
    <property type="entry name" value="HSP33 redox switch-like"/>
    <property type="match status" value="1"/>
</dbReference>
<keyword evidence="4" id="KW-0143">Chaperone</keyword>
<comment type="caution">
    <text evidence="6">The sequence shown here is derived from an EMBL/GenBank/DDBJ whole genome shotgun (WGS) entry which is preliminary data.</text>
</comment>
<evidence type="ECO:0000256" key="5">
    <source>
        <dbReference type="ARBA" id="ARBA00023284"/>
    </source>
</evidence>
<evidence type="ECO:0000256" key="4">
    <source>
        <dbReference type="ARBA" id="ARBA00023186"/>
    </source>
</evidence>
<evidence type="ECO:0000313" key="7">
    <source>
        <dbReference type="Proteomes" id="UP001279642"/>
    </source>
</evidence>
<accession>A0ABU5E7F3</accession>
<dbReference type="PANTHER" id="PTHR30111">
    <property type="entry name" value="33 KDA CHAPERONIN"/>
    <property type="match status" value="1"/>
</dbReference>